<dbReference type="eggNOG" id="COG0226">
    <property type="taxonomic scope" value="Bacteria"/>
</dbReference>
<dbReference type="Proteomes" id="UP000018735">
    <property type="component" value="Chromosome"/>
</dbReference>
<dbReference type="Pfam" id="PF12849">
    <property type="entry name" value="PBP_like_2"/>
    <property type="match status" value="1"/>
</dbReference>
<evidence type="ECO:0000256" key="2">
    <source>
        <dbReference type="SAM" id="SignalP"/>
    </source>
</evidence>
<dbReference type="EMBL" id="CP006916">
    <property type="protein sequence ID" value="AHB99366.1"/>
    <property type="molecule type" value="Genomic_DNA"/>
</dbReference>
<dbReference type="InterPro" id="IPR024370">
    <property type="entry name" value="PBP_domain"/>
</dbReference>
<evidence type="ECO:0000256" key="1">
    <source>
        <dbReference type="ARBA" id="ARBA00022729"/>
    </source>
</evidence>
<dbReference type="PROSITE" id="PS51257">
    <property type="entry name" value="PROKAR_LIPOPROTEIN"/>
    <property type="match status" value="1"/>
</dbReference>
<dbReference type="Gene3D" id="3.40.190.10">
    <property type="entry name" value="Periplasmic binding protein-like II"/>
    <property type="match status" value="2"/>
</dbReference>
<accession>A0A0F6CJU4</accession>
<evidence type="ECO:0000313" key="5">
    <source>
        <dbReference type="Proteomes" id="UP000018735"/>
    </source>
</evidence>
<dbReference type="HOGENOM" id="CLU_679389_0_0_14"/>
<dbReference type="PANTHER" id="PTHR30570">
    <property type="entry name" value="PERIPLASMIC PHOSPHATE BINDING COMPONENT OF PHOSPHATE ABC TRANSPORTER"/>
    <property type="match status" value="1"/>
</dbReference>
<feature type="domain" description="PBP" evidence="3">
    <location>
        <begin position="32"/>
        <end position="315"/>
    </location>
</feature>
<dbReference type="CDD" id="cd13565">
    <property type="entry name" value="PBP2_PstS"/>
    <property type="match status" value="1"/>
</dbReference>
<evidence type="ECO:0000313" key="4">
    <source>
        <dbReference type="EMBL" id="AHB99366.1"/>
    </source>
</evidence>
<dbReference type="KEGG" id="mgz:GCW_00210"/>
<proteinExistence type="predicted"/>
<dbReference type="SUPFAM" id="SSF53850">
    <property type="entry name" value="Periplasmic binding protein-like II"/>
    <property type="match status" value="1"/>
</dbReference>
<organism evidence="4 5">
    <name type="scientific">Mycoplasmoides gallisepticum S6</name>
    <dbReference type="NCBI Taxonomy" id="1006581"/>
    <lineage>
        <taxon>Bacteria</taxon>
        <taxon>Bacillati</taxon>
        <taxon>Mycoplasmatota</taxon>
        <taxon>Mycoplasmoidales</taxon>
        <taxon>Mycoplasmoidaceae</taxon>
        <taxon>Mycoplasmoides</taxon>
    </lineage>
</organism>
<feature type="signal peptide" evidence="2">
    <location>
        <begin position="1"/>
        <end position="28"/>
    </location>
</feature>
<sequence>MKPLFRKKILIFFSAVSLSYLMSSCSLNFVVINTRGSSSVQPFMDALSALYAKYEPVEISVQAGGSTSGISSVLDGTSNIGNASRSPRDQVLVNPRTTQQWKDLEIKTVTLAKDAIAVIYKKPANASSNDFYVDANNISKLYDAFAGFNHVSLSDFYFGNQELPNDNIVPFARSGAASVSGTAEAFLHNSGLIKQDQLTKQTLDALQGRTDYGINTITTGESNVETYNFFKTNARLVGSMTYLSLGFILNNLEMIKNDGFDLLNYKINDQLIIPSIQTVTDGTYRWVRPYNAIFSLSNKDDNKLNSIKQFIKFTLFNQSADIKKQIDKVYELQGLILLSDKELKQMFLLNDQLRNQSPQELIANHENLFWVSDYSFNPVKFGVEF</sequence>
<dbReference type="AlphaFoldDB" id="A0A0F6CJU4"/>
<dbReference type="PANTHER" id="PTHR30570:SF1">
    <property type="entry name" value="PHOSPHATE-BINDING PROTEIN PSTS"/>
    <property type="match status" value="1"/>
</dbReference>
<reference evidence="4 5" key="1">
    <citation type="journal article" date="2011" name="PLoS ONE">
        <title>Core proteome of the minimal cell: comparative proteomics of three mollicute species.</title>
        <authorList>
            <person name="Fisunov G.Y."/>
            <person name="Alexeev D.G."/>
            <person name="Bazaleev N.A."/>
            <person name="Ladygina V.G."/>
            <person name="Galyamina M.A."/>
            <person name="Kondratov I.G."/>
            <person name="Zhukova N.A."/>
            <person name="Serebryakova M.V."/>
            <person name="Demina I.A."/>
            <person name="Govorun V.M."/>
        </authorList>
    </citation>
    <scope>NUCLEOTIDE SEQUENCE [LARGE SCALE GENOMIC DNA]</scope>
    <source>
        <strain evidence="4 5">S6</strain>
    </source>
</reference>
<keyword evidence="1 2" id="KW-0732">Signal</keyword>
<gene>
    <name evidence="4" type="primary">pstS</name>
    <name evidence="4" type="ORF">GCW_00210</name>
</gene>
<feature type="chain" id="PRO_5002500930" evidence="2">
    <location>
        <begin position="29"/>
        <end position="385"/>
    </location>
</feature>
<evidence type="ECO:0000259" key="3">
    <source>
        <dbReference type="Pfam" id="PF12849"/>
    </source>
</evidence>
<protein>
    <submittedName>
        <fullName evidence="4">Phosphate ABC transporter substrate-bindingprotein</fullName>
    </submittedName>
</protein>
<dbReference type="InterPro" id="IPR050811">
    <property type="entry name" value="Phosphate_ABC_transporter"/>
</dbReference>
<name>A0A0F6CJU4_MYCGL</name>